<dbReference type="PROSITE" id="PS00146">
    <property type="entry name" value="BETA_LACTAMASE_A"/>
    <property type="match status" value="1"/>
</dbReference>
<evidence type="ECO:0000256" key="7">
    <source>
        <dbReference type="SAM" id="MobiDB-lite"/>
    </source>
</evidence>
<dbReference type="InterPro" id="IPR023650">
    <property type="entry name" value="Beta-lactam_class-A_AS"/>
</dbReference>
<dbReference type="GO" id="GO:0046677">
    <property type="term" value="P:response to antibiotic"/>
    <property type="evidence" value="ECO:0007669"/>
    <property type="project" value="UniProtKB-UniRule"/>
</dbReference>
<evidence type="ECO:0000313" key="10">
    <source>
        <dbReference type="EMBL" id="SCZ43446.1"/>
    </source>
</evidence>
<dbReference type="AlphaFoldDB" id="A0A1G5P1M3"/>
<dbReference type="GO" id="GO:0030655">
    <property type="term" value="P:beta-lactam antibiotic catabolic process"/>
    <property type="evidence" value="ECO:0007669"/>
    <property type="project" value="InterPro"/>
</dbReference>
<dbReference type="Gene3D" id="3.40.710.10">
    <property type="entry name" value="DD-peptidase/beta-lactamase superfamily"/>
    <property type="match status" value="1"/>
</dbReference>
<evidence type="ECO:0000256" key="1">
    <source>
        <dbReference type="ARBA" id="ARBA00001526"/>
    </source>
</evidence>
<evidence type="ECO:0000256" key="4">
    <source>
        <dbReference type="ARBA" id="ARBA00022801"/>
    </source>
</evidence>
<dbReference type="InterPro" id="IPR045155">
    <property type="entry name" value="Beta-lactam_cat"/>
</dbReference>
<evidence type="ECO:0000256" key="2">
    <source>
        <dbReference type="ARBA" id="ARBA00009009"/>
    </source>
</evidence>
<feature type="region of interest" description="Disordered" evidence="7">
    <location>
        <begin position="177"/>
        <end position="199"/>
    </location>
</feature>
<keyword evidence="4 6" id="KW-0378">Hydrolase</keyword>
<feature type="domain" description="Beta-lactamase class A catalytic" evidence="9">
    <location>
        <begin position="57"/>
        <end position="274"/>
    </location>
</feature>
<dbReference type="EMBL" id="FMVW01000008">
    <property type="protein sequence ID" value="SCZ43446.1"/>
    <property type="molecule type" value="Genomic_DNA"/>
</dbReference>
<dbReference type="InterPro" id="IPR000871">
    <property type="entry name" value="Beta-lactam_class-A"/>
</dbReference>
<dbReference type="PROSITE" id="PS51318">
    <property type="entry name" value="TAT"/>
    <property type="match status" value="1"/>
</dbReference>
<name>A0A1G5P1M3_AFIMA</name>
<dbReference type="RefSeq" id="WP_092815154.1">
    <property type="nucleotide sequence ID" value="NZ_FMVW01000008.1"/>
</dbReference>
<evidence type="ECO:0000256" key="5">
    <source>
        <dbReference type="ARBA" id="ARBA00023251"/>
    </source>
</evidence>
<dbReference type="InterPro" id="IPR006311">
    <property type="entry name" value="TAT_signal"/>
</dbReference>
<dbReference type="GO" id="GO:0008800">
    <property type="term" value="F:beta-lactamase activity"/>
    <property type="evidence" value="ECO:0007669"/>
    <property type="project" value="UniProtKB-UniRule"/>
</dbReference>
<protein>
    <recommendedName>
        <fullName evidence="3 6">Beta-lactamase</fullName>
        <ecNumber evidence="3 6">3.5.2.6</ecNumber>
    </recommendedName>
</protein>
<keyword evidence="5 6" id="KW-0046">Antibiotic resistance</keyword>
<dbReference type="PRINTS" id="PR00118">
    <property type="entry name" value="BLACTAMASEA"/>
</dbReference>
<evidence type="ECO:0000256" key="8">
    <source>
        <dbReference type="SAM" id="SignalP"/>
    </source>
</evidence>
<dbReference type="OrthoDB" id="9784149at2"/>
<keyword evidence="11" id="KW-1185">Reference proteome</keyword>
<dbReference type="PANTHER" id="PTHR35333">
    <property type="entry name" value="BETA-LACTAMASE"/>
    <property type="match status" value="1"/>
</dbReference>
<gene>
    <name evidence="10" type="ORF">SAMN03080610_03059</name>
</gene>
<dbReference type="NCBIfam" id="NF033103">
    <property type="entry name" value="bla_class_A"/>
    <property type="match status" value="1"/>
</dbReference>
<feature type="signal peptide" evidence="8">
    <location>
        <begin position="1"/>
        <end position="29"/>
    </location>
</feature>
<sequence>MDTMPTRRSFTALMAAMAGSAFLPAPLFAQTADDKAPQDELMRTLSEVEQRLNARLGAYVLDIETGREWAQRADERFPMCSTFKLLACGAVLAKVDMGEEDLERRIIFEEKDLVTYSPVTKEHVGGEGMTLADLCVAAMTQSDNTAGNLILDSLGGPPAITSFARSIGDQVTRLDRRETELNEATPGDPRDTTSPRAMGRDAQTLLVKGSLSDRSRLYLKRWMCTNKTGDEKLRAGLPGDFLVGDKTGGGGNGTMNDVAVIWPSGRKPIIASIYLTESGASFDERNAGFAEIGKAIAAVIKA</sequence>
<accession>A0A1G5P1M3</accession>
<dbReference type="STRING" id="1120955.SAMN03080610_03059"/>
<reference evidence="10 11" key="1">
    <citation type="submission" date="2016-10" db="EMBL/GenBank/DDBJ databases">
        <authorList>
            <person name="de Groot N.N."/>
        </authorList>
    </citation>
    <scope>NUCLEOTIDE SEQUENCE [LARGE SCALE GENOMIC DNA]</scope>
    <source>
        <strain evidence="10 11">DSM 2698</strain>
    </source>
</reference>
<evidence type="ECO:0000256" key="6">
    <source>
        <dbReference type="RuleBase" id="RU361140"/>
    </source>
</evidence>
<dbReference type="EC" id="3.5.2.6" evidence="3 6"/>
<comment type="catalytic activity">
    <reaction evidence="1 6">
        <text>a beta-lactam + H2O = a substituted beta-amino acid</text>
        <dbReference type="Rhea" id="RHEA:20401"/>
        <dbReference type="ChEBI" id="CHEBI:15377"/>
        <dbReference type="ChEBI" id="CHEBI:35627"/>
        <dbReference type="ChEBI" id="CHEBI:140347"/>
        <dbReference type="EC" id="3.5.2.6"/>
    </reaction>
</comment>
<organism evidence="10 11">
    <name type="scientific">Afifella marina DSM 2698</name>
    <dbReference type="NCBI Taxonomy" id="1120955"/>
    <lineage>
        <taxon>Bacteria</taxon>
        <taxon>Pseudomonadati</taxon>
        <taxon>Pseudomonadota</taxon>
        <taxon>Alphaproteobacteria</taxon>
        <taxon>Hyphomicrobiales</taxon>
        <taxon>Afifellaceae</taxon>
        <taxon>Afifella</taxon>
    </lineage>
</organism>
<evidence type="ECO:0000313" key="11">
    <source>
        <dbReference type="Proteomes" id="UP000199347"/>
    </source>
</evidence>
<dbReference type="SUPFAM" id="SSF56601">
    <property type="entry name" value="beta-lactamase/transpeptidase-like"/>
    <property type="match status" value="1"/>
</dbReference>
<proteinExistence type="inferred from homology"/>
<evidence type="ECO:0000259" key="9">
    <source>
        <dbReference type="Pfam" id="PF13354"/>
    </source>
</evidence>
<dbReference type="Proteomes" id="UP000199347">
    <property type="component" value="Unassembled WGS sequence"/>
</dbReference>
<comment type="similarity">
    <text evidence="2 6">Belongs to the class-A beta-lactamase family.</text>
</comment>
<dbReference type="PANTHER" id="PTHR35333:SF3">
    <property type="entry name" value="BETA-LACTAMASE-TYPE TRANSPEPTIDASE FOLD CONTAINING PROTEIN"/>
    <property type="match status" value="1"/>
</dbReference>
<dbReference type="InterPro" id="IPR012338">
    <property type="entry name" value="Beta-lactam/transpept-like"/>
</dbReference>
<evidence type="ECO:0000256" key="3">
    <source>
        <dbReference type="ARBA" id="ARBA00012865"/>
    </source>
</evidence>
<feature type="chain" id="PRO_5011648808" description="Beta-lactamase" evidence="8">
    <location>
        <begin position="30"/>
        <end position="302"/>
    </location>
</feature>
<dbReference type="Pfam" id="PF13354">
    <property type="entry name" value="Beta-lactamase2"/>
    <property type="match status" value="1"/>
</dbReference>
<keyword evidence="8" id="KW-0732">Signal</keyword>